<dbReference type="GO" id="GO:0016787">
    <property type="term" value="F:hydrolase activity"/>
    <property type="evidence" value="ECO:0007669"/>
    <property type="project" value="UniProtKB-KW"/>
</dbReference>
<dbReference type="SUPFAM" id="SSF53474">
    <property type="entry name" value="alpha/beta-Hydrolases"/>
    <property type="match status" value="1"/>
</dbReference>
<gene>
    <name evidence="2" type="ORF">IF651_08145</name>
</gene>
<proteinExistence type="predicted"/>
<evidence type="ECO:0000313" key="2">
    <source>
        <dbReference type="EMBL" id="MBD8079024.1"/>
    </source>
</evidence>
<name>A0A927G9G0_9MICO</name>
<dbReference type="EMBL" id="JACYHB010000005">
    <property type="protein sequence ID" value="MBD8079024.1"/>
    <property type="molecule type" value="Genomic_DNA"/>
</dbReference>
<keyword evidence="3" id="KW-1185">Reference proteome</keyword>
<keyword evidence="2" id="KW-0378">Hydrolase</keyword>
<sequence length="241" mass="24444">MSTPTVVLVHGAFADSTSWDGVVERLSAAGVPTLANAVPLRSLSGDATYLHDTLAAIDGPVVVVAHSYGGMVATQAAAGVPGVVGIVYVAAFAPDTGESAIDLSGRFPGSTLGDALVPTPLSDGGQDLAIRHDLFHGQFVADVDAPTAALMAVAQRPVTAAALGEPLTTADPAWRSVPSWFVYGELDQNIPAETVRFLAERAGSRGTTEIPGASHALSVSRPDAVAKVVLDAVQAVSRAAA</sequence>
<protein>
    <submittedName>
        <fullName evidence="2">Alpha/beta hydrolase</fullName>
    </submittedName>
</protein>
<dbReference type="AlphaFoldDB" id="A0A927G9G0"/>
<dbReference type="InterPro" id="IPR029058">
    <property type="entry name" value="AB_hydrolase_fold"/>
</dbReference>
<dbReference type="Proteomes" id="UP000610846">
    <property type="component" value="Unassembled WGS sequence"/>
</dbReference>
<feature type="domain" description="AB hydrolase-1" evidence="1">
    <location>
        <begin position="6"/>
        <end position="227"/>
    </location>
</feature>
<dbReference type="PANTHER" id="PTHR37017">
    <property type="entry name" value="AB HYDROLASE-1 DOMAIN-CONTAINING PROTEIN-RELATED"/>
    <property type="match status" value="1"/>
</dbReference>
<dbReference type="PANTHER" id="PTHR37017:SF11">
    <property type="entry name" value="ESTERASE_LIPASE_THIOESTERASE DOMAIN-CONTAINING PROTEIN"/>
    <property type="match status" value="1"/>
</dbReference>
<evidence type="ECO:0000259" key="1">
    <source>
        <dbReference type="Pfam" id="PF12697"/>
    </source>
</evidence>
<reference evidence="2" key="2">
    <citation type="submission" date="2020-09" db="EMBL/GenBank/DDBJ databases">
        <authorList>
            <person name="Yu Y."/>
        </authorList>
    </citation>
    <scope>NUCLEOTIDE SEQUENCE</scope>
    <source>
        <strain evidence="2">KCTC 49039</strain>
    </source>
</reference>
<dbReference type="RefSeq" id="WP_191828607.1">
    <property type="nucleotide sequence ID" value="NZ_JACYHB010000005.1"/>
</dbReference>
<dbReference type="InterPro" id="IPR052897">
    <property type="entry name" value="Sec-Metab_Biosynth_Hydrolase"/>
</dbReference>
<reference evidence="2" key="1">
    <citation type="journal article" date="2018" name="Curr. Microbiol.">
        <title>Cellulosimicrobium arenosum sp. nov., Isolated from Marine Sediment Sand.</title>
        <authorList>
            <person name="Oh M."/>
            <person name="Kim J.H."/>
            <person name="Yoon J.H."/>
            <person name="Schumann P."/>
            <person name="Kim W."/>
        </authorList>
    </citation>
    <scope>NUCLEOTIDE SEQUENCE</scope>
    <source>
        <strain evidence="2">KCTC 49039</strain>
    </source>
</reference>
<dbReference type="InterPro" id="IPR000073">
    <property type="entry name" value="AB_hydrolase_1"/>
</dbReference>
<organism evidence="2 3">
    <name type="scientific">Cellulosimicrobium arenosum</name>
    <dbReference type="NCBI Taxonomy" id="2708133"/>
    <lineage>
        <taxon>Bacteria</taxon>
        <taxon>Bacillati</taxon>
        <taxon>Actinomycetota</taxon>
        <taxon>Actinomycetes</taxon>
        <taxon>Micrococcales</taxon>
        <taxon>Promicromonosporaceae</taxon>
        <taxon>Cellulosimicrobium</taxon>
    </lineage>
</organism>
<dbReference type="Gene3D" id="3.40.50.1820">
    <property type="entry name" value="alpha/beta hydrolase"/>
    <property type="match status" value="1"/>
</dbReference>
<dbReference type="Pfam" id="PF12697">
    <property type="entry name" value="Abhydrolase_6"/>
    <property type="match status" value="1"/>
</dbReference>
<evidence type="ECO:0000313" key="3">
    <source>
        <dbReference type="Proteomes" id="UP000610846"/>
    </source>
</evidence>
<comment type="caution">
    <text evidence="2">The sequence shown here is derived from an EMBL/GenBank/DDBJ whole genome shotgun (WGS) entry which is preliminary data.</text>
</comment>
<accession>A0A927G9G0</accession>